<evidence type="ECO:0000313" key="4">
    <source>
        <dbReference type="EMBL" id="OPC79770.1"/>
    </source>
</evidence>
<dbReference type="AlphaFoldDB" id="A0A1T3NSW0"/>
<keyword evidence="5" id="KW-1185">Reference proteome</keyword>
<proteinExistence type="predicted"/>
<dbReference type="InterPro" id="IPR003594">
    <property type="entry name" value="HATPase_dom"/>
</dbReference>
<dbReference type="GO" id="GO:0004674">
    <property type="term" value="F:protein serine/threonine kinase activity"/>
    <property type="evidence" value="ECO:0007669"/>
    <property type="project" value="UniProtKB-KW"/>
</dbReference>
<dbReference type="Gene3D" id="3.30.565.10">
    <property type="entry name" value="Histidine kinase-like ATPase, C-terminal domain"/>
    <property type="match status" value="1"/>
</dbReference>
<dbReference type="eggNOG" id="COG2172">
    <property type="taxonomic scope" value="Bacteria"/>
</dbReference>
<evidence type="ECO:0000256" key="2">
    <source>
        <dbReference type="SAM" id="MobiDB-lite"/>
    </source>
</evidence>
<comment type="caution">
    <text evidence="4">The sequence shown here is derived from an EMBL/GenBank/DDBJ whole genome shotgun (WGS) entry which is preliminary data.</text>
</comment>
<dbReference type="InterPro" id="IPR050267">
    <property type="entry name" value="Anti-sigma-factor_SerPK"/>
</dbReference>
<dbReference type="CDD" id="cd16936">
    <property type="entry name" value="HATPase_RsbW-like"/>
    <property type="match status" value="1"/>
</dbReference>
<dbReference type="SUPFAM" id="SSF55874">
    <property type="entry name" value="ATPase domain of HSP90 chaperone/DNA topoisomerase II/histidine kinase"/>
    <property type="match status" value="1"/>
</dbReference>
<keyword evidence="1" id="KW-0418">Kinase</keyword>
<feature type="compositionally biased region" description="Basic residues" evidence="2">
    <location>
        <begin position="51"/>
        <end position="77"/>
    </location>
</feature>
<organism evidence="4 5">
    <name type="scientific">Embleya scabrispora</name>
    <dbReference type="NCBI Taxonomy" id="159449"/>
    <lineage>
        <taxon>Bacteria</taxon>
        <taxon>Bacillati</taxon>
        <taxon>Actinomycetota</taxon>
        <taxon>Actinomycetes</taxon>
        <taxon>Kitasatosporales</taxon>
        <taxon>Streptomycetaceae</taxon>
        <taxon>Embleya</taxon>
    </lineage>
</organism>
<dbReference type="InterPro" id="IPR036890">
    <property type="entry name" value="HATPase_C_sf"/>
</dbReference>
<evidence type="ECO:0000256" key="1">
    <source>
        <dbReference type="ARBA" id="ARBA00022527"/>
    </source>
</evidence>
<evidence type="ECO:0000313" key="5">
    <source>
        <dbReference type="Proteomes" id="UP000190037"/>
    </source>
</evidence>
<dbReference type="PANTHER" id="PTHR35526:SF3">
    <property type="entry name" value="ANTI-SIGMA-F FACTOR RSBW"/>
    <property type="match status" value="1"/>
</dbReference>
<dbReference type="Proteomes" id="UP000190037">
    <property type="component" value="Unassembled WGS sequence"/>
</dbReference>
<sequence>MCAGGALARAFCRRAPPNAPPRGCGSVANWTRRASESVRSEGIPSEDPYTRHRGHHEPHQAPQRRRVRPSRDRHRLGRRGMTVLNDAHPVCRFDLPPHEAEVSAARRKVVAIAVEWGMPAHGDLVDTLRLVVSELVTNAVRHAGVLTPAIVVTVRGTAQGALEVGVHDRHPFCPKALVETVDDDSGRGLLIVKTLVAEAGGYAGIQPDATGGKTVWVCLPLR</sequence>
<dbReference type="STRING" id="159449.B4N89_01345"/>
<dbReference type="PANTHER" id="PTHR35526">
    <property type="entry name" value="ANTI-SIGMA-F FACTOR RSBW-RELATED"/>
    <property type="match status" value="1"/>
</dbReference>
<dbReference type="EMBL" id="MWQN01000001">
    <property type="protein sequence ID" value="OPC79770.1"/>
    <property type="molecule type" value="Genomic_DNA"/>
</dbReference>
<keyword evidence="1" id="KW-0808">Transferase</keyword>
<gene>
    <name evidence="4" type="ORF">B4N89_01345</name>
</gene>
<protein>
    <recommendedName>
        <fullName evidence="3">Histidine kinase/HSP90-like ATPase domain-containing protein</fullName>
    </recommendedName>
</protein>
<reference evidence="4 5" key="1">
    <citation type="submission" date="2017-03" db="EMBL/GenBank/DDBJ databases">
        <title>Draft genome sequence of Streptomyces scabrisporus NF3, endophyte isolated from Amphipterygium adstringens.</title>
        <authorList>
            <person name="Vazquez M."/>
            <person name="Ceapa C.D."/>
            <person name="Rodriguez Luna D."/>
            <person name="Sanchez Esquivel S."/>
        </authorList>
    </citation>
    <scope>NUCLEOTIDE SEQUENCE [LARGE SCALE GENOMIC DNA]</scope>
    <source>
        <strain evidence="4 5">NF3</strain>
    </source>
</reference>
<dbReference type="Pfam" id="PF13581">
    <property type="entry name" value="HATPase_c_2"/>
    <property type="match status" value="1"/>
</dbReference>
<feature type="domain" description="Histidine kinase/HSP90-like ATPase" evidence="3">
    <location>
        <begin position="97"/>
        <end position="199"/>
    </location>
</feature>
<accession>A0A1T3NSW0</accession>
<keyword evidence="1" id="KW-0723">Serine/threonine-protein kinase</keyword>
<feature type="region of interest" description="Disordered" evidence="2">
    <location>
        <begin position="33"/>
        <end position="77"/>
    </location>
</feature>
<evidence type="ECO:0000259" key="3">
    <source>
        <dbReference type="Pfam" id="PF13581"/>
    </source>
</evidence>
<name>A0A1T3NSW0_9ACTN</name>